<keyword evidence="2" id="KW-1185">Reference proteome</keyword>
<proteinExistence type="predicted"/>
<comment type="caution">
    <text evidence="1">The sequence shown here is derived from an EMBL/GenBank/DDBJ whole genome shotgun (WGS) entry which is preliminary data.</text>
</comment>
<evidence type="ECO:0000313" key="2">
    <source>
        <dbReference type="Proteomes" id="UP000290289"/>
    </source>
</evidence>
<dbReference type="Proteomes" id="UP000290289">
    <property type="component" value="Chromosome 16"/>
</dbReference>
<protein>
    <submittedName>
        <fullName evidence="1">Uncharacterized protein</fullName>
    </submittedName>
</protein>
<reference evidence="1 2" key="1">
    <citation type="submission" date="2018-10" db="EMBL/GenBank/DDBJ databases">
        <title>A high-quality apple genome assembly.</title>
        <authorList>
            <person name="Hu J."/>
        </authorList>
    </citation>
    <scope>NUCLEOTIDE SEQUENCE [LARGE SCALE GENOMIC DNA]</scope>
    <source>
        <strain evidence="2">cv. HFTH1</strain>
        <tissue evidence="1">Young leaf</tissue>
    </source>
</reference>
<gene>
    <name evidence="1" type="ORF">DVH24_007325</name>
</gene>
<dbReference type="EMBL" id="RDQH01000342">
    <property type="protein sequence ID" value="RXH70069.1"/>
    <property type="molecule type" value="Genomic_DNA"/>
</dbReference>
<organism evidence="1 2">
    <name type="scientific">Malus domestica</name>
    <name type="common">Apple</name>
    <name type="synonym">Pyrus malus</name>
    <dbReference type="NCBI Taxonomy" id="3750"/>
    <lineage>
        <taxon>Eukaryota</taxon>
        <taxon>Viridiplantae</taxon>
        <taxon>Streptophyta</taxon>
        <taxon>Embryophyta</taxon>
        <taxon>Tracheophyta</taxon>
        <taxon>Spermatophyta</taxon>
        <taxon>Magnoliopsida</taxon>
        <taxon>eudicotyledons</taxon>
        <taxon>Gunneridae</taxon>
        <taxon>Pentapetalae</taxon>
        <taxon>rosids</taxon>
        <taxon>fabids</taxon>
        <taxon>Rosales</taxon>
        <taxon>Rosaceae</taxon>
        <taxon>Amygdaloideae</taxon>
        <taxon>Maleae</taxon>
        <taxon>Malus</taxon>
    </lineage>
</organism>
<evidence type="ECO:0000313" key="1">
    <source>
        <dbReference type="EMBL" id="RXH70069.1"/>
    </source>
</evidence>
<dbReference type="PANTHER" id="PTHR32467:SF90">
    <property type="entry name" value="AP2-LIKE ETHYLENE-RESPONSIVE TRANSCRIPTION FACTOR AIL1"/>
    <property type="match status" value="1"/>
</dbReference>
<accession>A0A498HGD4</accession>
<sequence>MSGFWKSSGFSRGASMYRRITRRHPHERWLARIGKVAGNKDLCLGHSARLRELREKAQAFPVMTRSPSLWTVFCSISTVGETPAVGGDVVNSICDFACADVINTKNKV</sequence>
<dbReference type="AlphaFoldDB" id="A0A498HGD4"/>
<dbReference type="PANTHER" id="PTHR32467">
    <property type="entry name" value="AP2-LIKE ETHYLENE-RESPONSIVE TRANSCRIPTION FACTOR"/>
    <property type="match status" value="1"/>
</dbReference>
<name>A0A498HGD4_MALDO</name>
<dbReference type="STRING" id="3750.A0A498HGD4"/>